<dbReference type="OrthoDB" id="422574at2759"/>
<dbReference type="InterPro" id="IPR036249">
    <property type="entry name" value="Thioredoxin-like_sf"/>
</dbReference>
<dbReference type="CDD" id="cd03048">
    <property type="entry name" value="GST_N_Ure2p_like"/>
    <property type="match status" value="1"/>
</dbReference>
<organism evidence="8 9">
    <name type="scientific">Massarina eburnea CBS 473.64</name>
    <dbReference type="NCBI Taxonomy" id="1395130"/>
    <lineage>
        <taxon>Eukaryota</taxon>
        <taxon>Fungi</taxon>
        <taxon>Dikarya</taxon>
        <taxon>Ascomycota</taxon>
        <taxon>Pezizomycotina</taxon>
        <taxon>Dothideomycetes</taxon>
        <taxon>Pleosporomycetidae</taxon>
        <taxon>Pleosporales</taxon>
        <taxon>Massarineae</taxon>
        <taxon>Massarinaceae</taxon>
        <taxon>Massarina</taxon>
    </lineage>
</organism>
<dbReference type="Pfam" id="PF00043">
    <property type="entry name" value="GST_C"/>
    <property type="match status" value="1"/>
</dbReference>
<evidence type="ECO:0000256" key="3">
    <source>
        <dbReference type="ARBA" id="ARBA00022679"/>
    </source>
</evidence>
<protein>
    <recommendedName>
        <fullName evidence="2">glutathione transferase</fullName>
        <ecNumber evidence="2">2.5.1.18</ecNumber>
    </recommendedName>
</protein>
<dbReference type="PANTHER" id="PTHR44051:SF20">
    <property type="entry name" value="GLUTATHIONE TRANSFERASE 1 (EUROFUNG)"/>
    <property type="match status" value="1"/>
</dbReference>
<dbReference type="GO" id="GO:0004364">
    <property type="term" value="F:glutathione transferase activity"/>
    <property type="evidence" value="ECO:0007669"/>
    <property type="project" value="UniProtKB-EC"/>
</dbReference>
<dbReference type="Proteomes" id="UP000799753">
    <property type="component" value="Unassembled WGS sequence"/>
</dbReference>
<keyword evidence="3 8" id="KW-0808">Transferase</keyword>
<dbReference type="InterPro" id="IPR010987">
    <property type="entry name" value="Glutathione-S-Trfase_C-like"/>
</dbReference>
<gene>
    <name evidence="8" type="ORF">P280DRAFT_493943</name>
</gene>
<reference evidence="8" key="1">
    <citation type="journal article" date="2020" name="Stud. Mycol.">
        <title>101 Dothideomycetes genomes: a test case for predicting lifestyles and emergence of pathogens.</title>
        <authorList>
            <person name="Haridas S."/>
            <person name="Albert R."/>
            <person name="Binder M."/>
            <person name="Bloem J."/>
            <person name="Labutti K."/>
            <person name="Salamov A."/>
            <person name="Andreopoulos B."/>
            <person name="Baker S."/>
            <person name="Barry K."/>
            <person name="Bills G."/>
            <person name="Bluhm B."/>
            <person name="Cannon C."/>
            <person name="Castanera R."/>
            <person name="Culley D."/>
            <person name="Daum C."/>
            <person name="Ezra D."/>
            <person name="Gonzalez J."/>
            <person name="Henrissat B."/>
            <person name="Kuo A."/>
            <person name="Liang C."/>
            <person name="Lipzen A."/>
            <person name="Lutzoni F."/>
            <person name="Magnuson J."/>
            <person name="Mondo S."/>
            <person name="Nolan M."/>
            <person name="Ohm R."/>
            <person name="Pangilinan J."/>
            <person name="Park H.-J."/>
            <person name="Ramirez L."/>
            <person name="Alfaro M."/>
            <person name="Sun H."/>
            <person name="Tritt A."/>
            <person name="Yoshinaga Y."/>
            <person name="Zwiers L.-H."/>
            <person name="Turgeon B."/>
            <person name="Goodwin S."/>
            <person name="Spatafora J."/>
            <person name="Crous P."/>
            <person name="Grigoriev I."/>
        </authorList>
    </citation>
    <scope>NUCLEOTIDE SEQUENCE</scope>
    <source>
        <strain evidence="8">CBS 473.64</strain>
    </source>
</reference>
<name>A0A6A6RIF2_9PLEO</name>
<dbReference type="PROSITE" id="PS50405">
    <property type="entry name" value="GST_CTER"/>
    <property type="match status" value="1"/>
</dbReference>
<dbReference type="SUPFAM" id="SSF52833">
    <property type="entry name" value="Thioredoxin-like"/>
    <property type="match status" value="1"/>
</dbReference>
<dbReference type="SUPFAM" id="SSF47616">
    <property type="entry name" value="GST C-terminal domain-like"/>
    <property type="match status" value="1"/>
</dbReference>
<evidence type="ECO:0000313" key="8">
    <source>
        <dbReference type="EMBL" id="KAF2635070.1"/>
    </source>
</evidence>
<dbReference type="InterPro" id="IPR036282">
    <property type="entry name" value="Glutathione-S-Trfase_C_sf"/>
</dbReference>
<feature type="domain" description="GST N-terminal" evidence="6">
    <location>
        <begin position="2"/>
        <end position="83"/>
    </location>
</feature>
<dbReference type="EMBL" id="MU006811">
    <property type="protein sequence ID" value="KAF2635070.1"/>
    <property type="molecule type" value="Genomic_DNA"/>
</dbReference>
<evidence type="ECO:0000256" key="1">
    <source>
        <dbReference type="ARBA" id="ARBA00007409"/>
    </source>
</evidence>
<comment type="similarity">
    <text evidence="1 5">Belongs to the GST superfamily.</text>
</comment>
<sequence length="219" mass="25246">MKPIKIYITPSGPNPWKVIFILEELDLSYEIEAFGLHAVKEKPYTDINPNGRVPAIQDPNTDLTLWESGAIIQYLIEQYDTAHKLSYPTLKEKHLCNQWLAFQISAQGPYFGQAFWFSQLHSEKLPSAIERYNKEAKRILGVLETSLVGKQWLVGDKCTFADMAFVPYNDRVELILLCEKEDRFEGFPNVKAWHERMAGKPSWGKLMEKRAVLLEEKGL</sequence>
<keyword evidence="9" id="KW-1185">Reference proteome</keyword>
<dbReference type="InterPro" id="IPR004046">
    <property type="entry name" value="GST_C"/>
</dbReference>
<evidence type="ECO:0000259" key="7">
    <source>
        <dbReference type="PROSITE" id="PS50405"/>
    </source>
</evidence>
<evidence type="ECO:0000256" key="2">
    <source>
        <dbReference type="ARBA" id="ARBA00012452"/>
    </source>
</evidence>
<dbReference type="Gene3D" id="1.20.1050.130">
    <property type="match status" value="1"/>
</dbReference>
<dbReference type="SFLD" id="SFLDG00358">
    <property type="entry name" value="Main_(cytGST)"/>
    <property type="match status" value="1"/>
</dbReference>
<dbReference type="SFLD" id="SFLDG01151">
    <property type="entry name" value="Main.2:_Nu-like"/>
    <property type="match status" value="1"/>
</dbReference>
<feature type="domain" description="GST C-terminal" evidence="7">
    <location>
        <begin position="89"/>
        <end position="219"/>
    </location>
</feature>
<dbReference type="InterPro" id="IPR040079">
    <property type="entry name" value="Glutathione_S-Trfase"/>
</dbReference>
<evidence type="ECO:0000259" key="6">
    <source>
        <dbReference type="PROSITE" id="PS50404"/>
    </source>
</evidence>
<evidence type="ECO:0000313" key="9">
    <source>
        <dbReference type="Proteomes" id="UP000799753"/>
    </source>
</evidence>
<dbReference type="AlphaFoldDB" id="A0A6A6RIF2"/>
<evidence type="ECO:0000256" key="4">
    <source>
        <dbReference type="ARBA" id="ARBA00047960"/>
    </source>
</evidence>
<dbReference type="Pfam" id="PF02798">
    <property type="entry name" value="GST_N"/>
    <property type="match status" value="1"/>
</dbReference>
<evidence type="ECO:0000256" key="5">
    <source>
        <dbReference type="RuleBase" id="RU003494"/>
    </source>
</evidence>
<dbReference type="PROSITE" id="PS50404">
    <property type="entry name" value="GST_NTER"/>
    <property type="match status" value="1"/>
</dbReference>
<proteinExistence type="inferred from homology"/>
<dbReference type="SFLD" id="SFLDS00019">
    <property type="entry name" value="Glutathione_Transferase_(cytos"/>
    <property type="match status" value="1"/>
</dbReference>
<dbReference type="InterPro" id="IPR004045">
    <property type="entry name" value="Glutathione_S-Trfase_N"/>
</dbReference>
<dbReference type="PANTHER" id="PTHR44051">
    <property type="entry name" value="GLUTATHIONE S-TRANSFERASE-RELATED"/>
    <property type="match status" value="1"/>
</dbReference>
<dbReference type="EC" id="2.5.1.18" evidence="2"/>
<comment type="catalytic activity">
    <reaction evidence="4">
        <text>RX + glutathione = an S-substituted glutathione + a halide anion + H(+)</text>
        <dbReference type="Rhea" id="RHEA:16437"/>
        <dbReference type="ChEBI" id="CHEBI:15378"/>
        <dbReference type="ChEBI" id="CHEBI:16042"/>
        <dbReference type="ChEBI" id="CHEBI:17792"/>
        <dbReference type="ChEBI" id="CHEBI:57925"/>
        <dbReference type="ChEBI" id="CHEBI:90779"/>
        <dbReference type="EC" id="2.5.1.18"/>
    </reaction>
</comment>
<accession>A0A6A6RIF2</accession>